<dbReference type="RefSeq" id="WP_344673230.1">
    <property type="nucleotide sequence ID" value="NZ_BAAAZI010000004.1"/>
</dbReference>
<evidence type="ECO:0000313" key="3">
    <source>
        <dbReference type="Proteomes" id="UP001500101"/>
    </source>
</evidence>
<dbReference type="Proteomes" id="UP001500101">
    <property type="component" value="Unassembled WGS sequence"/>
</dbReference>
<evidence type="ECO:0000313" key="2">
    <source>
        <dbReference type="EMBL" id="GAA4133866.1"/>
    </source>
</evidence>
<dbReference type="EMBL" id="BAAAZI010000004">
    <property type="protein sequence ID" value="GAA4133866.1"/>
    <property type="molecule type" value="Genomic_DNA"/>
</dbReference>
<accession>A0ABP7YCC3</accession>
<dbReference type="SUPFAM" id="SSF46785">
    <property type="entry name" value="Winged helix' DNA-binding domain"/>
    <property type="match status" value="1"/>
</dbReference>
<proteinExistence type="inferred from homology"/>
<dbReference type="PANTHER" id="PTHR18964:SF149">
    <property type="entry name" value="BIFUNCTIONAL UDP-N-ACETYLGLUCOSAMINE 2-EPIMERASE_N-ACETYLMANNOSAMINE KINASE"/>
    <property type="match status" value="1"/>
</dbReference>
<evidence type="ECO:0000256" key="1">
    <source>
        <dbReference type="ARBA" id="ARBA00006479"/>
    </source>
</evidence>
<dbReference type="Gene3D" id="3.30.420.40">
    <property type="match status" value="2"/>
</dbReference>
<gene>
    <name evidence="2" type="ORF">GCM10022216_06320</name>
</gene>
<dbReference type="Pfam" id="PF00480">
    <property type="entry name" value="ROK"/>
    <property type="match status" value="1"/>
</dbReference>
<name>A0ABP7YCC3_9SPHI</name>
<protein>
    <submittedName>
        <fullName evidence="2">ROK family transcriptional regulator</fullName>
    </submittedName>
</protein>
<dbReference type="SUPFAM" id="SSF53067">
    <property type="entry name" value="Actin-like ATPase domain"/>
    <property type="match status" value="1"/>
</dbReference>
<dbReference type="InterPro" id="IPR036390">
    <property type="entry name" value="WH_DNA-bd_sf"/>
</dbReference>
<sequence length="395" mass="43003">MESLKLSILKSLYFTNPQSIADLSQSAGKSIPNTTSAINRLIEANLVEQDGLAPSTGGRRAAQFILNAKALPNIVSIAIDQFYSSVVVTNLNNVYQTAIKTQQITLKDSNAFEQIVELIQSVISEAKDIIIYAVGLSMPGFVDSNLGKNYSYSIDSPFYNLQANLSKLIDLPVFIENDSSAIAIAEHHFGQAKLAKNVMVVNMNWGVGLGMIIDNELYRGHSGYAGEFSHIPLSNLNKLCSCGKVGCLEVEASLLAAVDMAKERLKEQAESKLSKPYQEQGYLTGDQLLTAAINGDQLAIECVSRIGYMLGKGISTLIHIINPEMVVISGRGAKAKDVLSPHIHAAILEFTIHRLSKNVKIKFSKTEHIQLLGSTCICIARADKTIYKSQLKTIL</sequence>
<comment type="similarity">
    <text evidence="1">Belongs to the ROK (NagC/XylR) family.</text>
</comment>
<dbReference type="PANTHER" id="PTHR18964">
    <property type="entry name" value="ROK (REPRESSOR, ORF, KINASE) FAMILY"/>
    <property type="match status" value="1"/>
</dbReference>
<comment type="caution">
    <text evidence="2">The sequence shown here is derived from an EMBL/GenBank/DDBJ whole genome shotgun (WGS) entry which is preliminary data.</text>
</comment>
<dbReference type="InterPro" id="IPR036388">
    <property type="entry name" value="WH-like_DNA-bd_sf"/>
</dbReference>
<keyword evidence="3" id="KW-1185">Reference proteome</keyword>
<organism evidence="2 3">
    <name type="scientific">Sphingobacterium kyonggiense</name>
    <dbReference type="NCBI Taxonomy" id="714075"/>
    <lineage>
        <taxon>Bacteria</taxon>
        <taxon>Pseudomonadati</taxon>
        <taxon>Bacteroidota</taxon>
        <taxon>Sphingobacteriia</taxon>
        <taxon>Sphingobacteriales</taxon>
        <taxon>Sphingobacteriaceae</taxon>
        <taxon>Sphingobacterium</taxon>
    </lineage>
</organism>
<dbReference type="InterPro" id="IPR000600">
    <property type="entry name" value="ROK"/>
</dbReference>
<dbReference type="Gene3D" id="1.10.10.10">
    <property type="entry name" value="Winged helix-like DNA-binding domain superfamily/Winged helix DNA-binding domain"/>
    <property type="match status" value="1"/>
</dbReference>
<reference evidence="3" key="1">
    <citation type="journal article" date="2019" name="Int. J. Syst. Evol. Microbiol.">
        <title>The Global Catalogue of Microorganisms (GCM) 10K type strain sequencing project: providing services to taxonomists for standard genome sequencing and annotation.</title>
        <authorList>
            <consortium name="The Broad Institute Genomics Platform"/>
            <consortium name="The Broad Institute Genome Sequencing Center for Infectious Disease"/>
            <person name="Wu L."/>
            <person name="Ma J."/>
        </authorList>
    </citation>
    <scope>NUCLEOTIDE SEQUENCE [LARGE SCALE GENOMIC DNA]</scope>
    <source>
        <strain evidence="3">JCM 16704</strain>
    </source>
</reference>
<dbReference type="InterPro" id="IPR043129">
    <property type="entry name" value="ATPase_NBD"/>
</dbReference>